<dbReference type="OrthoDB" id="298063at2759"/>
<dbReference type="InterPro" id="IPR009030">
    <property type="entry name" value="Growth_fac_rcpt_cys_sf"/>
</dbReference>
<feature type="transmembrane region" description="Helical" evidence="1">
    <location>
        <begin position="2889"/>
        <end position="2909"/>
    </location>
</feature>
<feature type="transmembrane region" description="Helical" evidence="1">
    <location>
        <begin position="2938"/>
        <end position="2961"/>
    </location>
</feature>
<dbReference type="SUPFAM" id="SSF57184">
    <property type="entry name" value="Growth factor receptor domain"/>
    <property type="match status" value="2"/>
</dbReference>
<keyword evidence="1" id="KW-0472">Membrane</keyword>
<protein>
    <recommendedName>
        <fullName evidence="4">Transmembrane protein</fullName>
    </recommendedName>
</protein>
<feature type="transmembrane region" description="Helical" evidence="1">
    <location>
        <begin position="2848"/>
        <end position="2869"/>
    </location>
</feature>
<dbReference type="Proteomes" id="UP000039865">
    <property type="component" value="Unassembled WGS sequence"/>
</dbReference>
<keyword evidence="1" id="KW-0812">Transmembrane</keyword>
<feature type="transmembrane region" description="Helical" evidence="1">
    <location>
        <begin position="2787"/>
        <end position="2808"/>
    </location>
</feature>
<dbReference type="SMART" id="SM00261">
    <property type="entry name" value="FU"/>
    <property type="match status" value="5"/>
</dbReference>
<feature type="transmembrane region" description="Helical" evidence="1">
    <location>
        <begin position="2967"/>
        <end position="2987"/>
    </location>
</feature>
<evidence type="ECO:0008006" key="4">
    <source>
        <dbReference type="Google" id="ProtNLM"/>
    </source>
</evidence>
<keyword evidence="1" id="KW-1133">Transmembrane helix</keyword>
<dbReference type="Gene3D" id="2.10.220.10">
    <property type="entry name" value="Hormone Receptor, Insulin-like Growth Factor Receptor 1, Chain A, domain 2"/>
    <property type="match status" value="3"/>
</dbReference>
<accession>A0A078ADN4</accession>
<proteinExistence type="predicted"/>
<evidence type="ECO:0000256" key="1">
    <source>
        <dbReference type="SAM" id="Phobius"/>
    </source>
</evidence>
<gene>
    <name evidence="2" type="primary">Contig17218.g18339</name>
    <name evidence="2" type="ORF">STYLEM_9336</name>
</gene>
<evidence type="ECO:0000313" key="2">
    <source>
        <dbReference type="EMBL" id="CDW80339.1"/>
    </source>
</evidence>
<dbReference type="CDD" id="cd00064">
    <property type="entry name" value="FU"/>
    <property type="match status" value="2"/>
</dbReference>
<name>A0A078ADN4_STYLE</name>
<dbReference type="InterPro" id="IPR006212">
    <property type="entry name" value="Furin_repeat"/>
</dbReference>
<dbReference type="PANTHER" id="PTHR23275">
    <property type="entry name" value="CABRIOLET.-RELATED"/>
    <property type="match status" value="1"/>
</dbReference>
<dbReference type="PANTHER" id="PTHR23275:SF100">
    <property type="entry name" value="EGF-LIKE DOMAIN-CONTAINING PROTEIN"/>
    <property type="match status" value="1"/>
</dbReference>
<organism evidence="2 3">
    <name type="scientific">Stylonychia lemnae</name>
    <name type="common">Ciliate</name>
    <dbReference type="NCBI Taxonomy" id="5949"/>
    <lineage>
        <taxon>Eukaryota</taxon>
        <taxon>Sar</taxon>
        <taxon>Alveolata</taxon>
        <taxon>Ciliophora</taxon>
        <taxon>Intramacronucleata</taxon>
        <taxon>Spirotrichea</taxon>
        <taxon>Stichotrichia</taxon>
        <taxon>Sporadotrichida</taxon>
        <taxon>Oxytrichidae</taxon>
        <taxon>Stylonychinae</taxon>
        <taxon>Stylonychia</taxon>
    </lineage>
</organism>
<evidence type="ECO:0000313" key="3">
    <source>
        <dbReference type="Proteomes" id="UP000039865"/>
    </source>
</evidence>
<dbReference type="InParanoid" id="A0A078ADN4"/>
<keyword evidence="3" id="KW-1185">Reference proteome</keyword>
<sequence>MIQFQINQKIDFEVAYEYEFAYIQNPSISTFVSGFRILVTDSFGNTLYDTTVNSAAVFIQPGEITNQNLEDSSQKVSDIATFTFKFQITNSIPGDGLFQITFPLNEIDVPTNVQGSDTRIKIYDGAWQSGNIIASTRSIIFQSALGGTTLKPDSSKYIQIEVSKILNPKSLKETSSFQVASMDASYNKIDQASSLMTVKPSIPGDIQIFSVGPQTNPQVGQTTDINFNIQLAQQYEQGGYLIITFPPEVTIKTLQCFPFIGFVTQDSNCALISNSPQTVKLLNAVSSTRLFFLISSIQNPSSTKTSSTFQIQAYDASNYLMSQILSGVSYTSTPAQLKSGTSLRSQTKINTLTGNTQTLTFTLTNPLISGDLIFVKVPYDQMLVDSASFSCQITLGSQVTSPLCNLDATTNTTYFLVTLTSPCSSGCSANSIFQLALSGVRNPLWIVSPLTKSIEIYTMTSDQLYIRDRRITNIFTTPALIEGSLTGISLTRYGKIVNSATEIQVYFTTNNLIPANGLIRIYLPSNSFYNPSSGSILCQDLLNSNQSLTCNTVLNTDTATGINYIQVSSKCTSSCLASIQIGIRVSNLKNRASVRSISNVFAVRTFTIEGYYIDLGNLTSAQGLELYTAPFQNLLITSPLSQIVTGTTQSYVFKITPTYGISQNTGQLILTFPSEIKLVATNSQCSVTVASILLTCSINLQKQEITITNSNSQNLAGQQITLTLNNGVQNPINTKATSKFIVKTTLYDSLSQAYNQVEYNDDILSVTADTPNSLNNIQATRSNTQINQQTDLKISFTSTNPIPANSVIIISIPVDQILFKDSPQFTLEDASTSSALVQTSFNNQYSTSKYAKISIIQWCSTTTAQCPAATELKINIKNVFNPGSTKLASLSIQVVIEQEGQYFSDVMLSNIFTTPLLSNGPFKSLSFSQSSINVGETTSFTVNARINNPIPSGQNGTLTLIFPSGLFYQVKDTPIYCLSASQGLHFEVVTTTLILDTAIASIQISMNCLNQDCQSNSLRDFTIFNLRNRYSSATQEGSIQLQSSDQDDLTYDAQSVSFSATNLRQNLYPSQSGIIINATRSNNTVSQFTDLTVYIQSSVPLKKGSQIQFFLPKEQFTYTSEPNCYNTKTNTDLNCQFFSVLEDQEYFGFQVSEFCDSQTKCEENIALGFKISQLKNRYNTQVSTKAYKLSIFGPDQFVIEFNGNTLLPFNNLLVTQAVVFDNLSITNPKVGELTDLEIQGRLQNQALVGDAIKLCFSTPIIYDSQLPNQTCSLTSTKGIQNGACDLDIDINDQGILCLKFISTNDIAADEIITIQISNAKNLYEATQYQSTISLNAQTSSQALISSGQLAYIKSLLQANNFISVTSARDNNNLSQDAKIDITYQTSIDVLLNSEIKISIPQSQFTYTIGNSINCFQESVSIQCGNIQSDGDYTNVTIQSICQAQKCSGYQAYTFSLTGFQNPSQVQPVQQTIIMSISSSSKNRIIDQIGIEVLAQPPIKLGELVNLKVTQSETLVVGEITNYQINFEFPNTITSSDQLFISFPEKTVSFSNLKCQELNSGSYLTCSQSQAQDGYLTIISISNYCLVSQCLKTVQQSVKITGLKNVIFQRPRNQQIKVMAITASGFVISTGIFEENLLPTFIIKNITTMKVVRESTEPGNDNVDLKLSFTTLNLIPQGSILTYTLPLDQQEFKNPLLLTCLNGQTILTCTVIAQDQKNIKLQLTEWCSGDCQIGQTLTLTIKRTKNPDQISNQNTTYGIQIKTSDNFGLQEVTNGVYISPQLVGLPLDNILIAREQNFVGAIDYLKVILLIPNLIQTSTSLVVQMPESVAISNQNITECQILRGSWINIECYYQNYNKTQLFNQLPINQVTMTGICTSVNPCLRNQNQIIRFRIKNPSTQLSLVQSDFNISLKQGQLDIAFKKVPNALIGMLPNNITALVSKVQLAANEVDCYKTGESCKIQLTIQTANPVPSMQNHTSQLQIRLPSQFKHQSTSACEAKIFNYYGACRFVNSTDIQVRHSFQIPEAAANNFKFNYTITIINIKNPFSTEQTDSFTISTYIQSGAKLYSIDTMKSNLTYRIEQPNKFSQVSVIRNNSTPGKSTQVQLKFKLFNTIPQNGEIVFKIPQSQAIMSSDQQIVAYKGNTFNQNNALTLLVIDDSTFRITNLCISSTTGCAESSEQIITFLQSVFINPEYFKDPQDSIAIQSQYVSSKDGEVYHIDKIDEDIFVTPLLILPEIIISDFSISSYNTSDFVQLKFVASLKSQDQTFSKQYIRLRFDDQSLNSDLYTNLQVQINAQAANIIEINRESNDLINYIIVECSQSTCLSQNSIQIQIDNLKNPYFIFVSTDLMKNHNYKIYVQEVYQLPDKIYSSGYTTMNTTISKVSLAKIQNPRLYQSNTSPGIGSQLQISFELYNSPYIDSNTNISIQLPINYTVTTKDLVCSEMIQNTKLTCTYDKNKNIIIISGYFGSIDEVKSYQSVSIQVLGVNNSVSEGSGNMTIKIYNSEKIYAQSSTDFILKTMRTSTECDGSCSLCTIQKECLSCSQPSDSPLFQNGKCISECKSGYFESNNTCLPCSINCQSCQSFDQCLLCQNSNQLLADGKCITNSKCPNGTKLNYLGQCVQELNCQDNCTQCGVNTNYCYICKDNMISLNGKCVLKCPESYFENSKRQCEKCKSICDQCLDRADMCTKCKDDVFSNNKLDLQKHTCVKECSNGSIDSETNSNQCDACGSKCFECSISKDNCTSCYYDKSNLEDLFKYGNDCTNKCPVGFYNNYDNHQCEEQTFQLLSFPPMYLISSVSLSLITLAVSKFAAAKTDATGDIAISLATQIEFLNRLFLLGNLWSSTKTFSFCVTSLTILGNSFIAIYFATLVIEPISTQLNNAVKADSLIFKGIVVLSQITGINTIRLLTSRFFGMEVFSTKLDEIVYYVKHLETISLISTVLNVFQLFTGVSCIFDFAFAQDSMGLGVNSIILNTGLVAAQTFKYIKSMNLIRSYGKVSQM</sequence>
<dbReference type="InterPro" id="IPR052798">
    <property type="entry name" value="Giardia_VSA"/>
</dbReference>
<dbReference type="EMBL" id="CCKQ01008878">
    <property type="protein sequence ID" value="CDW80339.1"/>
    <property type="molecule type" value="Genomic_DNA"/>
</dbReference>
<reference evidence="2 3" key="1">
    <citation type="submission" date="2014-06" db="EMBL/GenBank/DDBJ databases">
        <authorList>
            <person name="Swart Estienne"/>
        </authorList>
    </citation>
    <scope>NUCLEOTIDE SEQUENCE [LARGE SCALE GENOMIC DNA]</scope>
    <source>
        <strain evidence="2 3">130c</strain>
    </source>
</reference>